<protein>
    <submittedName>
        <fullName evidence="2">Uncharacterized protein</fullName>
    </submittedName>
</protein>
<comment type="caution">
    <text evidence="2">The sequence shown here is derived from an EMBL/GenBank/DDBJ whole genome shotgun (WGS) entry which is preliminary data.</text>
</comment>
<keyword evidence="1" id="KW-0732">Signal</keyword>
<evidence type="ECO:0000256" key="1">
    <source>
        <dbReference type="SAM" id="SignalP"/>
    </source>
</evidence>
<dbReference type="EMBL" id="CANHGI010000004">
    <property type="protein sequence ID" value="CAI5449799.1"/>
    <property type="molecule type" value="Genomic_DNA"/>
</dbReference>
<keyword evidence="3" id="KW-1185">Reference proteome</keyword>
<dbReference type="AlphaFoldDB" id="A0A9P1N4Q6"/>
<dbReference type="Proteomes" id="UP001152747">
    <property type="component" value="Unassembled WGS sequence"/>
</dbReference>
<dbReference type="OrthoDB" id="5851581at2759"/>
<feature type="signal peptide" evidence="1">
    <location>
        <begin position="1"/>
        <end position="17"/>
    </location>
</feature>
<reference evidence="2" key="1">
    <citation type="submission" date="2022-11" db="EMBL/GenBank/DDBJ databases">
        <authorList>
            <person name="Kikuchi T."/>
        </authorList>
    </citation>
    <scope>NUCLEOTIDE SEQUENCE</scope>
    <source>
        <strain evidence="2">PS1010</strain>
    </source>
</reference>
<evidence type="ECO:0000313" key="2">
    <source>
        <dbReference type="EMBL" id="CAI5449799.1"/>
    </source>
</evidence>
<proteinExistence type="predicted"/>
<feature type="chain" id="PRO_5040152697" evidence="1">
    <location>
        <begin position="18"/>
        <end position="91"/>
    </location>
</feature>
<evidence type="ECO:0000313" key="3">
    <source>
        <dbReference type="Proteomes" id="UP001152747"/>
    </source>
</evidence>
<gene>
    <name evidence="2" type="ORF">CAMP_LOCUS12436</name>
</gene>
<sequence length="91" mass="10260">MLITLIVCLCFGTNVHSDILDISNSSASSSVPQRITKESCDKDNELAKIPCMSASEHEHLWGGIVKQNLARVINEDFVRKRMFDVECYLDE</sequence>
<name>A0A9P1N4Q6_9PELO</name>
<organism evidence="2 3">
    <name type="scientific">Caenorhabditis angaria</name>
    <dbReference type="NCBI Taxonomy" id="860376"/>
    <lineage>
        <taxon>Eukaryota</taxon>
        <taxon>Metazoa</taxon>
        <taxon>Ecdysozoa</taxon>
        <taxon>Nematoda</taxon>
        <taxon>Chromadorea</taxon>
        <taxon>Rhabditida</taxon>
        <taxon>Rhabditina</taxon>
        <taxon>Rhabditomorpha</taxon>
        <taxon>Rhabditoidea</taxon>
        <taxon>Rhabditidae</taxon>
        <taxon>Peloderinae</taxon>
        <taxon>Caenorhabditis</taxon>
    </lineage>
</organism>
<accession>A0A9P1N4Q6</accession>